<feature type="chain" id="PRO_5002357337" description="Late embryogenesis abundant protein LEA-2 subgroup domain-containing protein" evidence="2">
    <location>
        <begin position="30"/>
        <end position="195"/>
    </location>
</feature>
<dbReference type="PANTHER" id="PTHR36480:SF3">
    <property type="entry name" value="OS06G0118900 PROTEIN"/>
    <property type="match status" value="1"/>
</dbReference>
<protein>
    <recommendedName>
        <fullName evidence="5">Late embryogenesis abundant protein LEA-2 subgroup domain-containing protein</fullName>
    </recommendedName>
</protein>
<dbReference type="Proteomes" id="UP000008021">
    <property type="component" value="Chromosome 6"/>
</dbReference>
<dbReference type="HOGENOM" id="CLU_1423649_0_0_1"/>
<dbReference type="PANTHER" id="PTHR36480">
    <property type="entry name" value="OS06G0118900 PROTEIN-RELATED"/>
    <property type="match status" value="1"/>
</dbReference>
<feature type="signal peptide" evidence="2">
    <location>
        <begin position="1"/>
        <end position="29"/>
    </location>
</feature>
<dbReference type="EnsemblPlants" id="OMERI06G01520.1">
    <property type="protein sequence ID" value="OMERI06G01520.1"/>
    <property type="gene ID" value="OMERI06G01520"/>
</dbReference>
<proteinExistence type="predicted"/>
<dbReference type="eggNOG" id="ENOG502R48E">
    <property type="taxonomic scope" value="Eukaryota"/>
</dbReference>
<dbReference type="Gramene" id="OMERI06G01520.1">
    <property type="protein sequence ID" value="OMERI06G01520.1"/>
    <property type="gene ID" value="OMERI06G01520"/>
</dbReference>
<keyword evidence="4" id="KW-1185">Reference proteome</keyword>
<sequence>MAAMIGTLALLAVVCSVTVVLSPAHLVFGARVREDYYFDRTPERQINVTITANNTSKHAKVRYLSMKTEVWLDDKDWVPVDLGTDNKTSNQFRTWWQPPDSSTQLTAGVNVLETYGLPRSSSAPPPPPPPPGSSNDNKDYTVVIKTQVQFRYGPAHTRLYSIIVTCPCNTNLSWVNYDNKTNADHYYFINDVCTY</sequence>
<evidence type="ECO:0000313" key="3">
    <source>
        <dbReference type="EnsemblPlants" id="OMERI06G01520.1"/>
    </source>
</evidence>
<evidence type="ECO:0000313" key="4">
    <source>
        <dbReference type="Proteomes" id="UP000008021"/>
    </source>
</evidence>
<feature type="region of interest" description="Disordered" evidence="1">
    <location>
        <begin position="116"/>
        <end position="138"/>
    </location>
</feature>
<accession>A0A0E0DW04</accession>
<reference evidence="3" key="2">
    <citation type="submission" date="2018-05" db="EMBL/GenBank/DDBJ databases">
        <title>OmerRS3 (Oryza meridionalis Reference Sequence Version 3).</title>
        <authorList>
            <person name="Zhang J."/>
            <person name="Kudrna D."/>
            <person name="Lee S."/>
            <person name="Talag J."/>
            <person name="Welchert J."/>
            <person name="Wing R.A."/>
        </authorList>
    </citation>
    <scope>NUCLEOTIDE SEQUENCE [LARGE SCALE GENOMIC DNA]</scope>
    <source>
        <strain evidence="3">cv. OR44</strain>
    </source>
</reference>
<evidence type="ECO:0000256" key="2">
    <source>
        <dbReference type="SAM" id="SignalP"/>
    </source>
</evidence>
<name>A0A0E0DW04_9ORYZ</name>
<evidence type="ECO:0000256" key="1">
    <source>
        <dbReference type="SAM" id="MobiDB-lite"/>
    </source>
</evidence>
<evidence type="ECO:0008006" key="5">
    <source>
        <dbReference type="Google" id="ProtNLM"/>
    </source>
</evidence>
<reference evidence="3" key="1">
    <citation type="submission" date="2015-04" db="UniProtKB">
        <authorList>
            <consortium name="EnsemblPlants"/>
        </authorList>
    </citation>
    <scope>IDENTIFICATION</scope>
</reference>
<organism evidence="3">
    <name type="scientific">Oryza meridionalis</name>
    <dbReference type="NCBI Taxonomy" id="40149"/>
    <lineage>
        <taxon>Eukaryota</taxon>
        <taxon>Viridiplantae</taxon>
        <taxon>Streptophyta</taxon>
        <taxon>Embryophyta</taxon>
        <taxon>Tracheophyta</taxon>
        <taxon>Spermatophyta</taxon>
        <taxon>Magnoliopsida</taxon>
        <taxon>Liliopsida</taxon>
        <taxon>Poales</taxon>
        <taxon>Poaceae</taxon>
        <taxon>BOP clade</taxon>
        <taxon>Oryzoideae</taxon>
        <taxon>Oryzeae</taxon>
        <taxon>Oryzinae</taxon>
        <taxon>Oryza</taxon>
    </lineage>
</organism>
<dbReference type="AlphaFoldDB" id="A0A0E0DW04"/>
<feature type="compositionally biased region" description="Pro residues" evidence="1">
    <location>
        <begin position="123"/>
        <end position="132"/>
    </location>
</feature>
<keyword evidence="2" id="KW-0732">Signal</keyword>